<name>W2X8H5_PHYNI</name>
<sequence length="62" mass="7310">MSLSRVVNTNTAYPILRKGRSTKLSYHYRILSFGLCFYVGSIQQGPSAWCRTHICWLHAFWW</sequence>
<dbReference type="AlphaFoldDB" id="W2X8H5"/>
<gene>
    <name evidence="1" type="ORF">F441_07125</name>
</gene>
<organism evidence="1 2">
    <name type="scientific">Phytophthora nicotianae CJ01A1</name>
    <dbReference type="NCBI Taxonomy" id="1317063"/>
    <lineage>
        <taxon>Eukaryota</taxon>
        <taxon>Sar</taxon>
        <taxon>Stramenopiles</taxon>
        <taxon>Oomycota</taxon>
        <taxon>Peronosporomycetes</taxon>
        <taxon>Peronosporales</taxon>
        <taxon>Peronosporaceae</taxon>
        <taxon>Phytophthora</taxon>
    </lineage>
</organism>
<reference evidence="1 2" key="1">
    <citation type="submission" date="2013-11" db="EMBL/GenBank/DDBJ databases">
        <title>The Genome Sequence of Phytophthora parasitica CJ01A1.</title>
        <authorList>
            <consortium name="The Broad Institute Genomics Platform"/>
            <person name="Russ C."/>
            <person name="Tyler B."/>
            <person name="Panabieres F."/>
            <person name="Shan W."/>
            <person name="Tripathy S."/>
            <person name="Grunwald N."/>
            <person name="Machado M."/>
            <person name="Johnson C.S."/>
            <person name="Walker B."/>
            <person name="Young S.K."/>
            <person name="Zeng Q."/>
            <person name="Gargeya S."/>
            <person name="Fitzgerald M."/>
            <person name="Haas B."/>
            <person name="Abouelleil A."/>
            <person name="Allen A.W."/>
            <person name="Alvarado L."/>
            <person name="Arachchi H.M."/>
            <person name="Berlin A.M."/>
            <person name="Chapman S.B."/>
            <person name="Gainer-Dewar J."/>
            <person name="Goldberg J."/>
            <person name="Griggs A."/>
            <person name="Gujja S."/>
            <person name="Hansen M."/>
            <person name="Howarth C."/>
            <person name="Imamovic A."/>
            <person name="Ireland A."/>
            <person name="Larimer J."/>
            <person name="McCowan C."/>
            <person name="Murphy C."/>
            <person name="Pearson M."/>
            <person name="Poon T.W."/>
            <person name="Priest M."/>
            <person name="Roberts A."/>
            <person name="Saif S."/>
            <person name="Shea T."/>
            <person name="Sisk P."/>
            <person name="Sykes S."/>
            <person name="Wortman J."/>
            <person name="Nusbaum C."/>
            <person name="Birren B."/>
        </authorList>
    </citation>
    <scope>NUCLEOTIDE SEQUENCE [LARGE SCALE GENOMIC DNA]</scope>
    <source>
        <strain evidence="1 2">CJ01A1</strain>
    </source>
</reference>
<proteinExistence type="predicted"/>
<dbReference type="Proteomes" id="UP000018958">
    <property type="component" value="Unassembled WGS sequence"/>
</dbReference>
<accession>W2X8H5</accession>
<dbReference type="EMBL" id="ANIX01001419">
    <property type="protein sequence ID" value="ETP18678.1"/>
    <property type="molecule type" value="Genomic_DNA"/>
</dbReference>
<protein>
    <submittedName>
        <fullName evidence="1">Uncharacterized protein</fullName>
    </submittedName>
</protein>
<comment type="caution">
    <text evidence="1">The sequence shown here is derived from an EMBL/GenBank/DDBJ whole genome shotgun (WGS) entry which is preliminary data.</text>
</comment>
<evidence type="ECO:0000313" key="1">
    <source>
        <dbReference type="EMBL" id="ETP18678.1"/>
    </source>
</evidence>
<evidence type="ECO:0000313" key="2">
    <source>
        <dbReference type="Proteomes" id="UP000018958"/>
    </source>
</evidence>